<accession>A0A5C7HU37</accession>
<dbReference type="AlphaFoldDB" id="A0A5C7HU37"/>
<name>A0A5C7HU37_9ROSI</name>
<organism evidence="1 2">
    <name type="scientific">Acer yangbiense</name>
    <dbReference type="NCBI Taxonomy" id="1000413"/>
    <lineage>
        <taxon>Eukaryota</taxon>
        <taxon>Viridiplantae</taxon>
        <taxon>Streptophyta</taxon>
        <taxon>Embryophyta</taxon>
        <taxon>Tracheophyta</taxon>
        <taxon>Spermatophyta</taxon>
        <taxon>Magnoliopsida</taxon>
        <taxon>eudicotyledons</taxon>
        <taxon>Gunneridae</taxon>
        <taxon>Pentapetalae</taxon>
        <taxon>rosids</taxon>
        <taxon>malvids</taxon>
        <taxon>Sapindales</taxon>
        <taxon>Sapindaceae</taxon>
        <taxon>Hippocastanoideae</taxon>
        <taxon>Acereae</taxon>
        <taxon>Acer</taxon>
    </lineage>
</organism>
<dbReference type="Proteomes" id="UP000323000">
    <property type="component" value="Chromosome 6"/>
</dbReference>
<reference evidence="2" key="1">
    <citation type="journal article" date="2019" name="Gigascience">
        <title>De novo genome assembly of the endangered Acer yangbiense, a plant species with extremely small populations endemic to Yunnan Province, China.</title>
        <authorList>
            <person name="Yang J."/>
            <person name="Wariss H.M."/>
            <person name="Tao L."/>
            <person name="Zhang R."/>
            <person name="Yun Q."/>
            <person name="Hollingsworth P."/>
            <person name="Dao Z."/>
            <person name="Luo G."/>
            <person name="Guo H."/>
            <person name="Ma Y."/>
            <person name="Sun W."/>
        </authorList>
    </citation>
    <scope>NUCLEOTIDE SEQUENCE [LARGE SCALE GENOMIC DNA]</scope>
    <source>
        <strain evidence="2">cv. Malutang</strain>
    </source>
</reference>
<dbReference type="EMBL" id="VAHF01000006">
    <property type="protein sequence ID" value="TXG60249.1"/>
    <property type="molecule type" value="Genomic_DNA"/>
</dbReference>
<proteinExistence type="predicted"/>
<evidence type="ECO:0000313" key="1">
    <source>
        <dbReference type="EMBL" id="TXG60249.1"/>
    </source>
</evidence>
<evidence type="ECO:0000313" key="2">
    <source>
        <dbReference type="Proteomes" id="UP000323000"/>
    </source>
</evidence>
<evidence type="ECO:0008006" key="3">
    <source>
        <dbReference type="Google" id="ProtNLM"/>
    </source>
</evidence>
<gene>
    <name evidence="1" type="ORF">EZV62_014822</name>
</gene>
<comment type="caution">
    <text evidence="1">The sequence shown here is derived from an EMBL/GenBank/DDBJ whole genome shotgun (WGS) entry which is preliminary data.</text>
</comment>
<sequence>MYALSYKATKVILGKSNENCYGLDQSFSINYAKQRGAKQEPVNDELIPDHIPPVHVDEMGDIKGDHYDANDAPSDPAGGFEVDDHVVIETQMRRSTRERQPSTSGTESLTSSWRLIDDMLIVGRDTSKIEKLKKDLNNSFTMKDLGPTKFQGDADSGLLAFFEELTRSASIFEDS</sequence>
<keyword evidence="2" id="KW-1185">Reference proteome</keyword>
<protein>
    <recommendedName>
        <fullName evidence="3">Reverse transcriptase Ty1/copia-type domain-containing protein</fullName>
    </recommendedName>
</protein>